<dbReference type="Pfam" id="PF08514">
    <property type="entry name" value="STAG"/>
    <property type="match status" value="1"/>
</dbReference>
<organism evidence="2 3">
    <name type="scientific">Symbiodinium natans</name>
    <dbReference type="NCBI Taxonomy" id="878477"/>
    <lineage>
        <taxon>Eukaryota</taxon>
        <taxon>Sar</taxon>
        <taxon>Alveolata</taxon>
        <taxon>Dinophyceae</taxon>
        <taxon>Suessiales</taxon>
        <taxon>Symbiodiniaceae</taxon>
        <taxon>Symbiodinium</taxon>
    </lineage>
</organism>
<reference evidence="2" key="1">
    <citation type="submission" date="2021-02" db="EMBL/GenBank/DDBJ databases">
        <authorList>
            <person name="Dougan E. K."/>
            <person name="Rhodes N."/>
            <person name="Thang M."/>
            <person name="Chan C."/>
        </authorList>
    </citation>
    <scope>NUCLEOTIDE SEQUENCE</scope>
</reference>
<dbReference type="Proteomes" id="UP000604046">
    <property type="component" value="Unassembled WGS sequence"/>
</dbReference>
<feature type="domain" description="STAG" evidence="1">
    <location>
        <begin position="108"/>
        <end position="179"/>
    </location>
</feature>
<sequence length="186" mass="20052">MAAVAQAEPEQVLEVAEAPGSSHAPTKGTLAHEILYGNSKDVKLRAQDWAYLCSQDLTAALLEILDLIFRLAGLPQAVVADHLEEDPAKMVIQLPQWVKSNNLDPSIYPLLPSISQSKRSVSNLEKFISQGIGEQNGAALLESQLVASLTRWLLILPNAQIRSVRHVATVAALAVAEALGYQVEAL</sequence>
<comment type="caution">
    <text evidence="2">The sequence shown here is derived from an EMBL/GenBank/DDBJ whole genome shotgun (WGS) entry which is preliminary data.</text>
</comment>
<dbReference type="PANTHER" id="PTHR11199:SF0">
    <property type="entry name" value="LD34181P-RELATED"/>
    <property type="match status" value="1"/>
</dbReference>
<evidence type="ECO:0000313" key="3">
    <source>
        <dbReference type="Proteomes" id="UP000604046"/>
    </source>
</evidence>
<dbReference type="GO" id="GO:0000785">
    <property type="term" value="C:chromatin"/>
    <property type="evidence" value="ECO:0007669"/>
    <property type="project" value="TreeGrafter"/>
</dbReference>
<dbReference type="InterPro" id="IPR039662">
    <property type="entry name" value="Cohesin_Scc3/SA"/>
</dbReference>
<accession>A0A812U856</accession>
<dbReference type="AlphaFoldDB" id="A0A812U856"/>
<dbReference type="GO" id="GO:0005634">
    <property type="term" value="C:nucleus"/>
    <property type="evidence" value="ECO:0007669"/>
    <property type="project" value="TreeGrafter"/>
</dbReference>
<dbReference type="EMBL" id="CAJNDS010002648">
    <property type="protein sequence ID" value="CAE7556274.1"/>
    <property type="molecule type" value="Genomic_DNA"/>
</dbReference>
<dbReference type="OrthoDB" id="10434049at2759"/>
<dbReference type="GO" id="GO:0007062">
    <property type="term" value="P:sister chromatid cohesion"/>
    <property type="evidence" value="ECO:0007669"/>
    <property type="project" value="TreeGrafter"/>
</dbReference>
<feature type="non-terminal residue" evidence="2">
    <location>
        <position position="186"/>
    </location>
</feature>
<proteinExistence type="predicted"/>
<keyword evidence="3" id="KW-1185">Reference proteome</keyword>
<dbReference type="GO" id="GO:0008278">
    <property type="term" value="C:cohesin complex"/>
    <property type="evidence" value="ECO:0007669"/>
    <property type="project" value="TreeGrafter"/>
</dbReference>
<evidence type="ECO:0000313" key="2">
    <source>
        <dbReference type="EMBL" id="CAE7556274.1"/>
    </source>
</evidence>
<dbReference type="PANTHER" id="PTHR11199">
    <property type="entry name" value="STROMAL ANTIGEN"/>
    <property type="match status" value="1"/>
</dbReference>
<evidence type="ECO:0000259" key="1">
    <source>
        <dbReference type="Pfam" id="PF08514"/>
    </source>
</evidence>
<gene>
    <name evidence="2" type="primary">Stag1</name>
    <name evidence="2" type="ORF">SNAT2548_LOCUS31270</name>
</gene>
<dbReference type="GO" id="GO:0003682">
    <property type="term" value="F:chromatin binding"/>
    <property type="evidence" value="ECO:0007669"/>
    <property type="project" value="TreeGrafter"/>
</dbReference>
<dbReference type="InterPro" id="IPR013721">
    <property type="entry name" value="STAG"/>
</dbReference>
<name>A0A812U856_9DINO</name>
<protein>
    <submittedName>
        <fullName evidence="2">Stag1 protein</fullName>
    </submittedName>
</protein>